<evidence type="ECO:0000313" key="5">
    <source>
        <dbReference type="EMBL" id="PKG30977.1"/>
    </source>
</evidence>
<dbReference type="PRINTS" id="PR00081">
    <property type="entry name" value="GDHRDH"/>
</dbReference>
<dbReference type="SUPFAM" id="SSF51735">
    <property type="entry name" value="NAD(P)-binding Rossmann-fold domains"/>
    <property type="match status" value="1"/>
</dbReference>
<protein>
    <submittedName>
        <fullName evidence="5">Short-chain dehydrogenase</fullName>
    </submittedName>
</protein>
<dbReference type="InterPro" id="IPR002347">
    <property type="entry name" value="SDR_fam"/>
</dbReference>
<evidence type="ECO:0000256" key="2">
    <source>
        <dbReference type="ARBA" id="ARBA00022490"/>
    </source>
</evidence>
<dbReference type="InterPro" id="IPR051721">
    <property type="entry name" value="Biopterin_syn/organic_redct"/>
</dbReference>
<dbReference type="EMBL" id="PISD01000002">
    <property type="protein sequence ID" value="PKG30977.1"/>
    <property type="molecule type" value="Genomic_DNA"/>
</dbReference>
<accession>A0A2N0ZNB1</accession>
<name>A0A2N0ZNB1_9BACI</name>
<dbReference type="PANTHER" id="PTHR44085">
    <property type="entry name" value="SEPIAPTERIN REDUCTASE"/>
    <property type="match status" value="1"/>
</dbReference>
<dbReference type="NCBIfam" id="NF005381">
    <property type="entry name" value="PRK06924.1"/>
    <property type="match status" value="1"/>
</dbReference>
<evidence type="ECO:0000256" key="3">
    <source>
        <dbReference type="ARBA" id="ARBA00022857"/>
    </source>
</evidence>
<keyword evidence="3" id="KW-0521">NADP</keyword>
<proteinExistence type="predicted"/>
<reference evidence="5 6" key="1">
    <citation type="journal article" date="2010" name="Int. J. Syst. Evol. Microbiol.">
        <title>Bacillus horneckiae sp. nov., isolated from a spacecraft-assembly clean room.</title>
        <authorList>
            <person name="Vaishampayan P."/>
            <person name="Probst A."/>
            <person name="Krishnamurthi S."/>
            <person name="Ghosh S."/>
            <person name="Osman S."/>
            <person name="McDowall A."/>
            <person name="Ruckmani A."/>
            <person name="Mayilraj S."/>
            <person name="Venkateswaran K."/>
        </authorList>
    </citation>
    <scope>NUCLEOTIDE SEQUENCE [LARGE SCALE GENOMIC DNA]</scope>
    <source>
        <strain evidence="6">1PO1SC</strain>
    </source>
</reference>
<dbReference type="Gene3D" id="3.40.50.720">
    <property type="entry name" value="NAD(P)-binding Rossmann-like Domain"/>
    <property type="match status" value="1"/>
</dbReference>
<comment type="subcellular location">
    <subcellularLocation>
        <location evidence="1">Cytoplasm</location>
    </subcellularLocation>
</comment>
<evidence type="ECO:0000256" key="1">
    <source>
        <dbReference type="ARBA" id="ARBA00004496"/>
    </source>
</evidence>
<dbReference type="PANTHER" id="PTHR44085:SF2">
    <property type="entry name" value="SEPIAPTERIN REDUCTASE"/>
    <property type="match status" value="1"/>
</dbReference>
<organism evidence="5 6">
    <name type="scientific">Cytobacillus horneckiae</name>
    <dbReference type="NCBI Taxonomy" id="549687"/>
    <lineage>
        <taxon>Bacteria</taxon>
        <taxon>Bacillati</taxon>
        <taxon>Bacillota</taxon>
        <taxon>Bacilli</taxon>
        <taxon>Bacillales</taxon>
        <taxon>Bacillaceae</taxon>
        <taxon>Cytobacillus</taxon>
    </lineage>
</organism>
<keyword evidence="2" id="KW-0963">Cytoplasm</keyword>
<sequence length="247" mass="27260">MKLAIVTGASKGLGASIAEQLLDAGLGVFTLSRTKNKRLEEKSRQSTKIYKHFTCNLASVNDIEQTMLQMIVSGHNLNISTIYLFNNAAVIKPIANAGSINHSDLIHHTQVNFNAPVMITNMLLKQAKVPCQIINISSSAGERPLQGWSIYNSMKAAINMFTKTVALEQKSAGTDHKIISFNPGIMDTPMQETIRSSTREAFHDLERFKSYKEKGLLQSPDKVASALLNLCLHEEMISGHIYDISDL</sequence>
<evidence type="ECO:0000256" key="4">
    <source>
        <dbReference type="ARBA" id="ARBA00023002"/>
    </source>
</evidence>
<dbReference type="Pfam" id="PF00106">
    <property type="entry name" value="adh_short"/>
    <property type="match status" value="1"/>
</dbReference>
<dbReference type="AlphaFoldDB" id="A0A2N0ZNB1"/>
<keyword evidence="4" id="KW-0560">Oxidoreductase</keyword>
<dbReference type="RefSeq" id="WP_066190371.1">
    <property type="nucleotide sequence ID" value="NZ_JAMAUX010000008.1"/>
</dbReference>
<evidence type="ECO:0000313" key="6">
    <source>
        <dbReference type="Proteomes" id="UP000233343"/>
    </source>
</evidence>
<dbReference type="InterPro" id="IPR036291">
    <property type="entry name" value="NAD(P)-bd_dom_sf"/>
</dbReference>
<gene>
    <name evidence="5" type="ORF">CWS20_00775</name>
</gene>
<comment type="caution">
    <text evidence="5">The sequence shown here is derived from an EMBL/GenBank/DDBJ whole genome shotgun (WGS) entry which is preliminary data.</text>
</comment>
<dbReference type="Proteomes" id="UP000233343">
    <property type="component" value="Unassembled WGS sequence"/>
</dbReference>
<dbReference type="GO" id="GO:0005737">
    <property type="term" value="C:cytoplasm"/>
    <property type="evidence" value="ECO:0007669"/>
    <property type="project" value="UniProtKB-SubCell"/>
</dbReference>
<keyword evidence="6" id="KW-1185">Reference proteome</keyword>
<dbReference type="GO" id="GO:0006729">
    <property type="term" value="P:tetrahydrobiopterin biosynthetic process"/>
    <property type="evidence" value="ECO:0007669"/>
    <property type="project" value="TreeGrafter"/>
</dbReference>
<dbReference type="GO" id="GO:0004757">
    <property type="term" value="F:sepiapterin reductase (NADP+) activity"/>
    <property type="evidence" value="ECO:0007669"/>
    <property type="project" value="TreeGrafter"/>
</dbReference>